<dbReference type="AlphaFoldDB" id="A0A242M5X7"/>
<organism evidence="2 3">
    <name type="scientific">Caballeronia sordidicola</name>
    <name type="common">Burkholderia sordidicola</name>
    <dbReference type="NCBI Taxonomy" id="196367"/>
    <lineage>
        <taxon>Bacteria</taxon>
        <taxon>Pseudomonadati</taxon>
        <taxon>Pseudomonadota</taxon>
        <taxon>Betaproteobacteria</taxon>
        <taxon>Burkholderiales</taxon>
        <taxon>Burkholderiaceae</taxon>
        <taxon>Caballeronia</taxon>
    </lineage>
</organism>
<proteinExistence type="predicted"/>
<dbReference type="Proteomes" id="UP000195221">
    <property type="component" value="Unassembled WGS sequence"/>
</dbReference>
<gene>
    <name evidence="2" type="ORF">PAMC26577_37715</name>
</gene>
<name>A0A242M5X7_CABSO</name>
<dbReference type="EMBL" id="NBTZ01000160">
    <property type="protein sequence ID" value="OTP66431.1"/>
    <property type="molecule type" value="Genomic_DNA"/>
</dbReference>
<comment type="caution">
    <text evidence="2">The sequence shown here is derived from an EMBL/GenBank/DDBJ whole genome shotgun (WGS) entry which is preliminary data.</text>
</comment>
<evidence type="ECO:0000256" key="1">
    <source>
        <dbReference type="SAM" id="MobiDB-lite"/>
    </source>
</evidence>
<accession>A0A242M5X7</accession>
<reference evidence="2 3" key="1">
    <citation type="submission" date="2017-03" db="EMBL/GenBank/DDBJ databases">
        <title>Genome analysis of strain PAMC 26577.</title>
        <authorList>
            <person name="Oh H.-M."/>
            <person name="Yang J.-A."/>
        </authorList>
    </citation>
    <scope>NUCLEOTIDE SEQUENCE [LARGE SCALE GENOMIC DNA]</scope>
    <source>
        <strain evidence="2 3">PAMC 26577</strain>
    </source>
</reference>
<evidence type="ECO:0000313" key="3">
    <source>
        <dbReference type="Proteomes" id="UP000195221"/>
    </source>
</evidence>
<sequence>MCKRPLVEVMAKARKKASFNDKGHLSIGIPQRSNCTLNGPEATTKPTYR</sequence>
<protein>
    <submittedName>
        <fullName evidence="2">Uncharacterized protein</fullName>
    </submittedName>
</protein>
<evidence type="ECO:0000313" key="2">
    <source>
        <dbReference type="EMBL" id="OTP66431.1"/>
    </source>
</evidence>
<feature type="region of interest" description="Disordered" evidence="1">
    <location>
        <begin position="23"/>
        <end position="49"/>
    </location>
</feature>